<organism evidence="1 2">
    <name type="scientific">Lishizhenia tianjinensis</name>
    <dbReference type="NCBI Taxonomy" id="477690"/>
    <lineage>
        <taxon>Bacteria</taxon>
        <taxon>Pseudomonadati</taxon>
        <taxon>Bacteroidota</taxon>
        <taxon>Flavobacteriia</taxon>
        <taxon>Flavobacteriales</taxon>
        <taxon>Crocinitomicaceae</taxon>
        <taxon>Lishizhenia</taxon>
    </lineage>
</organism>
<sequence length="190" mass="21667">MKKIFLLAGCGALLLACSSKEETVVNDQAAPVEITAESIKEGIKVMDDSLEVIYKNIMENDGQLDRKAVLEAINRHLSLYKNFPEDEAAAASLDKAQMLFMQLRLEEEAAKWRSTLIKEYPAYKDIHRIYDMQIVYYTIDDVQPKKAEELIRLALVDSTNMATEQVEMLKSRLENINLSFDELTKKMNAN</sequence>
<accession>A0A1I6YUI1</accession>
<dbReference type="STRING" id="477690.SAMN05216474_1173"/>
<dbReference type="RefSeq" id="WP_090247376.1">
    <property type="nucleotide sequence ID" value="NZ_FPAS01000001.1"/>
</dbReference>
<gene>
    <name evidence="1" type="ORF">SAMN05216474_1173</name>
</gene>
<protein>
    <submittedName>
        <fullName evidence="1">Uncharacterized protein</fullName>
    </submittedName>
</protein>
<dbReference type="EMBL" id="FPAS01000001">
    <property type="protein sequence ID" value="SFT53901.1"/>
    <property type="molecule type" value="Genomic_DNA"/>
</dbReference>
<proteinExistence type="predicted"/>
<evidence type="ECO:0000313" key="2">
    <source>
        <dbReference type="Proteomes" id="UP000236454"/>
    </source>
</evidence>
<evidence type="ECO:0000313" key="1">
    <source>
        <dbReference type="EMBL" id="SFT53901.1"/>
    </source>
</evidence>
<dbReference type="Proteomes" id="UP000236454">
    <property type="component" value="Unassembled WGS sequence"/>
</dbReference>
<name>A0A1I6YUI1_9FLAO</name>
<dbReference type="OrthoDB" id="1467101at2"/>
<keyword evidence="2" id="KW-1185">Reference proteome</keyword>
<dbReference type="AlphaFoldDB" id="A0A1I6YUI1"/>
<dbReference type="PROSITE" id="PS51257">
    <property type="entry name" value="PROKAR_LIPOPROTEIN"/>
    <property type="match status" value="1"/>
</dbReference>
<reference evidence="1 2" key="1">
    <citation type="submission" date="2016-10" db="EMBL/GenBank/DDBJ databases">
        <authorList>
            <person name="de Groot N.N."/>
        </authorList>
    </citation>
    <scope>NUCLEOTIDE SEQUENCE [LARGE SCALE GENOMIC DNA]</scope>
    <source>
        <strain evidence="1 2">CGMCC 1.7005</strain>
    </source>
</reference>